<dbReference type="RefSeq" id="XP_022306376.1">
    <property type="nucleotide sequence ID" value="XM_022450668.1"/>
</dbReference>
<evidence type="ECO:0000313" key="2">
    <source>
        <dbReference type="Proteomes" id="UP000694844"/>
    </source>
</evidence>
<name>A0A8B8BSR7_CRAVI</name>
<feature type="region of interest" description="Disordered" evidence="1">
    <location>
        <begin position="33"/>
        <end position="74"/>
    </location>
</feature>
<sequence length="382" mass="44437">MENEKDDVSGDGRLDNISNGDVVLELTNLNDCEVNTDQEKNTDNLSETTDTPEGKLKDESESSKRSKSQSSRKIRCYPNESDVAKVLEVFRLRLVDKFNRKKTKYQRILSELGVNAKAHSDETDEDEDEEETEMIVSEKYPKARCIRNSFRFGNSCSFRRILRGIHNVLRRRKAMRITKALDSIQKEEYERDLEAVASELSIAYEYQIAMLADDTEVQAVADHAVRCMMRYLKSDDAVFNPTELLEAVIEENPRCSLKYRNKELRTRIVKTDSIGQEVDQKWRLHGILKQPGIRVIDAETERYQYFGCFTPFGFSCRPDKYGFRGPLHIWNEKERKYTLIPKDMTSCVSSKRRKITYNPRNIHHRYEPTLCCCHDGSEVIIL</sequence>
<dbReference type="KEGG" id="cvn:111112829"/>
<dbReference type="RefSeq" id="XP_022306378.1">
    <property type="nucleotide sequence ID" value="XM_022450670.1"/>
</dbReference>
<evidence type="ECO:0000313" key="4">
    <source>
        <dbReference type="RefSeq" id="XP_022306377.1"/>
    </source>
</evidence>
<keyword evidence="2" id="KW-1185">Reference proteome</keyword>
<dbReference type="Proteomes" id="UP000694844">
    <property type="component" value="Chromosome 9"/>
</dbReference>
<accession>A0A8B8BSR7</accession>
<evidence type="ECO:0000313" key="3">
    <source>
        <dbReference type="RefSeq" id="XP_022306376.1"/>
    </source>
</evidence>
<evidence type="ECO:0000256" key="1">
    <source>
        <dbReference type="SAM" id="MobiDB-lite"/>
    </source>
</evidence>
<feature type="compositionally biased region" description="Basic residues" evidence="1">
    <location>
        <begin position="65"/>
        <end position="74"/>
    </location>
</feature>
<dbReference type="RefSeq" id="XP_022306377.1">
    <property type="nucleotide sequence ID" value="XM_022450669.1"/>
</dbReference>
<proteinExistence type="predicted"/>
<protein>
    <submittedName>
        <fullName evidence="3 4">Uncharacterized protein LOC111112829</fullName>
    </submittedName>
</protein>
<evidence type="ECO:0000313" key="5">
    <source>
        <dbReference type="RefSeq" id="XP_022306378.1"/>
    </source>
</evidence>
<dbReference type="GeneID" id="111112829"/>
<feature type="compositionally biased region" description="Basic and acidic residues" evidence="1">
    <location>
        <begin position="52"/>
        <end position="64"/>
    </location>
</feature>
<organism evidence="2 4">
    <name type="scientific">Crassostrea virginica</name>
    <name type="common">Eastern oyster</name>
    <dbReference type="NCBI Taxonomy" id="6565"/>
    <lineage>
        <taxon>Eukaryota</taxon>
        <taxon>Metazoa</taxon>
        <taxon>Spiralia</taxon>
        <taxon>Lophotrochozoa</taxon>
        <taxon>Mollusca</taxon>
        <taxon>Bivalvia</taxon>
        <taxon>Autobranchia</taxon>
        <taxon>Pteriomorphia</taxon>
        <taxon>Ostreida</taxon>
        <taxon>Ostreoidea</taxon>
        <taxon>Ostreidae</taxon>
        <taxon>Crassostrea</taxon>
    </lineage>
</organism>
<gene>
    <name evidence="3 4 5" type="primary">LOC111112829</name>
</gene>
<reference evidence="3 4" key="1">
    <citation type="submission" date="2025-04" db="UniProtKB">
        <authorList>
            <consortium name="RefSeq"/>
        </authorList>
    </citation>
    <scope>IDENTIFICATION</scope>
    <source>
        <tissue evidence="3 4">Whole sample</tissue>
    </source>
</reference>
<dbReference type="OrthoDB" id="6135674at2759"/>
<dbReference type="AlphaFoldDB" id="A0A8B8BSR7"/>